<keyword evidence="2" id="KW-0175">Coiled coil</keyword>
<keyword evidence="6" id="KW-1185">Reference proteome</keyword>
<dbReference type="InterPro" id="IPR011006">
    <property type="entry name" value="CheY-like_superfamily"/>
</dbReference>
<evidence type="ECO:0000259" key="4">
    <source>
        <dbReference type="PROSITE" id="PS50930"/>
    </source>
</evidence>
<dbReference type="PANTHER" id="PTHR37299">
    <property type="entry name" value="TRANSCRIPTIONAL REGULATOR-RELATED"/>
    <property type="match status" value="1"/>
</dbReference>
<keyword evidence="1" id="KW-0597">Phosphoprotein</keyword>
<evidence type="ECO:0000256" key="2">
    <source>
        <dbReference type="SAM" id="Coils"/>
    </source>
</evidence>
<dbReference type="Gene3D" id="2.40.50.1020">
    <property type="entry name" value="LytTr DNA-binding domain"/>
    <property type="match status" value="1"/>
</dbReference>
<dbReference type="InterPro" id="IPR001789">
    <property type="entry name" value="Sig_transdc_resp-reg_receiver"/>
</dbReference>
<dbReference type="SMART" id="SM00448">
    <property type="entry name" value="REC"/>
    <property type="match status" value="1"/>
</dbReference>
<dbReference type="Gene3D" id="3.40.50.2300">
    <property type="match status" value="1"/>
</dbReference>
<dbReference type="GO" id="GO:0000156">
    <property type="term" value="F:phosphorelay response regulator activity"/>
    <property type="evidence" value="ECO:0007669"/>
    <property type="project" value="InterPro"/>
</dbReference>
<dbReference type="OrthoDB" id="2168082at2"/>
<name>A0A0E9MY52_9BACT</name>
<evidence type="ECO:0000313" key="6">
    <source>
        <dbReference type="Proteomes" id="UP000033121"/>
    </source>
</evidence>
<dbReference type="SUPFAM" id="SSF52172">
    <property type="entry name" value="CheY-like"/>
    <property type="match status" value="1"/>
</dbReference>
<accession>A0A0E9MY52</accession>
<protein>
    <submittedName>
        <fullName evidence="5">Putative two-component response regulator</fullName>
    </submittedName>
</protein>
<dbReference type="PANTHER" id="PTHR37299:SF1">
    <property type="entry name" value="STAGE 0 SPORULATION PROTEIN A HOMOLOG"/>
    <property type="match status" value="1"/>
</dbReference>
<feature type="domain" description="Response regulatory" evidence="3">
    <location>
        <begin position="2"/>
        <end position="115"/>
    </location>
</feature>
<evidence type="ECO:0000313" key="5">
    <source>
        <dbReference type="EMBL" id="GAO42514.1"/>
    </source>
</evidence>
<evidence type="ECO:0000256" key="1">
    <source>
        <dbReference type="PROSITE-ProRule" id="PRU00169"/>
    </source>
</evidence>
<dbReference type="InterPro" id="IPR046947">
    <property type="entry name" value="LytR-like"/>
</dbReference>
<feature type="coiled-coil region" evidence="2">
    <location>
        <begin position="104"/>
        <end position="142"/>
    </location>
</feature>
<dbReference type="Proteomes" id="UP000033121">
    <property type="component" value="Unassembled WGS sequence"/>
</dbReference>
<comment type="caution">
    <text evidence="5">The sequence shown here is derived from an EMBL/GenBank/DDBJ whole genome shotgun (WGS) entry which is preliminary data.</text>
</comment>
<dbReference type="InterPro" id="IPR007492">
    <property type="entry name" value="LytTR_DNA-bd_dom"/>
</dbReference>
<dbReference type="PROSITE" id="PS50930">
    <property type="entry name" value="HTH_LYTTR"/>
    <property type="match status" value="1"/>
</dbReference>
<sequence>MKVLIVDGEKLAAKRLIRLLGEIEPGAVILEWLDSVEEAIAWLQQHPPPEMIFMDIALSEGSGLDILQQVTTNSAIIFITALDTHAIRAFRYNSIDYLLKPLRREQLEQAIQKWKSLHRAARKELQLQHLQLEDLVSNLKEQARPYKSRFLVKKATRMFSIDTAEVALVYKKGRDNFIKTFSGADYLIDNHLDEIETQLDPDNFFRVNRQFIAHYRSIHEVYPWFDGKLKLTVTPSAYEDIVISRLRANDFKKWLGK</sequence>
<dbReference type="Pfam" id="PF04397">
    <property type="entry name" value="LytTR"/>
    <property type="match status" value="1"/>
</dbReference>
<dbReference type="RefSeq" id="WP_046368191.1">
    <property type="nucleotide sequence ID" value="NZ_BBWV01000001.1"/>
</dbReference>
<evidence type="ECO:0000259" key="3">
    <source>
        <dbReference type="PROSITE" id="PS50110"/>
    </source>
</evidence>
<dbReference type="EMBL" id="BBWV01000001">
    <property type="protein sequence ID" value="GAO42514.1"/>
    <property type="molecule type" value="Genomic_DNA"/>
</dbReference>
<dbReference type="GO" id="GO:0003677">
    <property type="term" value="F:DNA binding"/>
    <property type="evidence" value="ECO:0007669"/>
    <property type="project" value="InterPro"/>
</dbReference>
<gene>
    <name evidence="5" type="ORF">FPE01S_01_15290</name>
</gene>
<feature type="domain" description="HTH LytTR-type" evidence="4">
    <location>
        <begin position="150"/>
        <end position="257"/>
    </location>
</feature>
<reference evidence="5 6" key="1">
    <citation type="submission" date="2015-04" db="EMBL/GenBank/DDBJ databases">
        <title>Whole genome shotgun sequence of Flavihumibacter petaseus NBRC 106054.</title>
        <authorList>
            <person name="Miyazawa S."/>
            <person name="Hosoyama A."/>
            <person name="Hashimoto M."/>
            <person name="Noguchi M."/>
            <person name="Tsuchikane K."/>
            <person name="Ohji S."/>
            <person name="Yamazoe A."/>
            <person name="Ichikawa N."/>
            <person name="Kimura A."/>
            <person name="Fujita N."/>
        </authorList>
    </citation>
    <scope>NUCLEOTIDE SEQUENCE [LARGE SCALE GENOMIC DNA]</scope>
    <source>
        <strain evidence="5 6">NBRC 106054</strain>
    </source>
</reference>
<organism evidence="5 6">
    <name type="scientific">Flavihumibacter petaseus NBRC 106054</name>
    <dbReference type="NCBI Taxonomy" id="1220578"/>
    <lineage>
        <taxon>Bacteria</taxon>
        <taxon>Pseudomonadati</taxon>
        <taxon>Bacteroidota</taxon>
        <taxon>Chitinophagia</taxon>
        <taxon>Chitinophagales</taxon>
        <taxon>Chitinophagaceae</taxon>
        <taxon>Flavihumibacter</taxon>
    </lineage>
</organism>
<dbReference type="PROSITE" id="PS50110">
    <property type="entry name" value="RESPONSE_REGULATORY"/>
    <property type="match status" value="1"/>
</dbReference>
<dbReference type="STRING" id="1220578.FPE01S_01_15290"/>
<feature type="modified residue" description="4-aspartylphosphate" evidence="1">
    <location>
        <position position="55"/>
    </location>
</feature>
<dbReference type="SMART" id="SM00850">
    <property type="entry name" value="LytTR"/>
    <property type="match status" value="1"/>
</dbReference>
<dbReference type="AlphaFoldDB" id="A0A0E9MY52"/>
<proteinExistence type="predicted"/>
<dbReference type="Pfam" id="PF00072">
    <property type="entry name" value="Response_reg"/>
    <property type="match status" value="1"/>
</dbReference>